<reference evidence="1" key="1">
    <citation type="submission" date="2021-03" db="EMBL/GenBank/DDBJ databases">
        <title>Draft genome sequence of rust myrtle Austropuccinia psidii MF-1, a brazilian biotype.</title>
        <authorList>
            <person name="Quecine M.C."/>
            <person name="Pachon D.M.R."/>
            <person name="Bonatelli M.L."/>
            <person name="Correr F.H."/>
            <person name="Franceschini L.M."/>
            <person name="Leite T.F."/>
            <person name="Margarido G.R.A."/>
            <person name="Almeida C.A."/>
            <person name="Ferrarezi J.A."/>
            <person name="Labate C.A."/>
        </authorList>
    </citation>
    <scope>NUCLEOTIDE SEQUENCE</scope>
    <source>
        <strain evidence="1">MF-1</strain>
    </source>
</reference>
<evidence type="ECO:0000313" key="1">
    <source>
        <dbReference type="EMBL" id="MBW0533143.1"/>
    </source>
</evidence>
<organism evidence="1 2">
    <name type="scientific">Austropuccinia psidii MF-1</name>
    <dbReference type="NCBI Taxonomy" id="1389203"/>
    <lineage>
        <taxon>Eukaryota</taxon>
        <taxon>Fungi</taxon>
        <taxon>Dikarya</taxon>
        <taxon>Basidiomycota</taxon>
        <taxon>Pucciniomycotina</taxon>
        <taxon>Pucciniomycetes</taxon>
        <taxon>Pucciniales</taxon>
        <taxon>Sphaerophragmiaceae</taxon>
        <taxon>Austropuccinia</taxon>
    </lineage>
</organism>
<sequence>MEPEREYCDSLILKRSGQPTQFPSGFTPLRIQQMCDQESPFFPIPGSIQKRERIIGQEKELFRPKEKRGRPYYLEIAVPGERIIKKPQIVVNTSDESGIPKIRNDIFTHIEHNVVTPESTKSGNTLWIPMS</sequence>
<dbReference type="AlphaFoldDB" id="A0A9Q3F837"/>
<evidence type="ECO:0000313" key="2">
    <source>
        <dbReference type="Proteomes" id="UP000765509"/>
    </source>
</evidence>
<keyword evidence="2" id="KW-1185">Reference proteome</keyword>
<dbReference type="EMBL" id="AVOT02038287">
    <property type="protein sequence ID" value="MBW0533143.1"/>
    <property type="molecule type" value="Genomic_DNA"/>
</dbReference>
<accession>A0A9Q3F837</accession>
<dbReference type="Proteomes" id="UP000765509">
    <property type="component" value="Unassembled WGS sequence"/>
</dbReference>
<protein>
    <submittedName>
        <fullName evidence="1">Uncharacterized protein</fullName>
    </submittedName>
</protein>
<gene>
    <name evidence="1" type="ORF">O181_072858</name>
</gene>
<name>A0A9Q3F837_9BASI</name>
<proteinExistence type="predicted"/>
<comment type="caution">
    <text evidence="1">The sequence shown here is derived from an EMBL/GenBank/DDBJ whole genome shotgun (WGS) entry which is preliminary data.</text>
</comment>